<dbReference type="EMBL" id="FOCX01000025">
    <property type="protein sequence ID" value="SEO98017.1"/>
    <property type="molecule type" value="Genomic_DNA"/>
</dbReference>
<dbReference type="InterPro" id="IPR036390">
    <property type="entry name" value="WH_DNA-bd_sf"/>
</dbReference>
<dbReference type="OrthoDB" id="14763at2157"/>
<dbReference type="Proteomes" id="UP000198775">
    <property type="component" value="Unassembled WGS sequence"/>
</dbReference>
<name>A0A1H8U4L9_9EURY</name>
<keyword evidence="1" id="KW-0805">Transcription regulation</keyword>
<dbReference type="InterPro" id="IPR005471">
    <property type="entry name" value="Tscrpt_reg_IclR_N"/>
</dbReference>
<keyword evidence="2" id="KW-0238">DNA-binding</keyword>
<feature type="domain" description="IclR-ED" evidence="5">
    <location>
        <begin position="62"/>
        <end position="245"/>
    </location>
</feature>
<dbReference type="PANTHER" id="PTHR30136:SF35">
    <property type="entry name" value="HTH-TYPE TRANSCRIPTIONAL REGULATOR RV1719"/>
    <property type="match status" value="1"/>
</dbReference>
<dbReference type="SUPFAM" id="SSF46785">
    <property type="entry name" value="Winged helix' DNA-binding domain"/>
    <property type="match status" value="1"/>
</dbReference>
<dbReference type="RefSeq" id="WP_092663290.1">
    <property type="nucleotide sequence ID" value="NZ_FOCX01000025.1"/>
</dbReference>
<organism evidence="6 7">
    <name type="scientific">Halorientalis persicus</name>
    <dbReference type="NCBI Taxonomy" id="1367881"/>
    <lineage>
        <taxon>Archaea</taxon>
        <taxon>Methanobacteriati</taxon>
        <taxon>Methanobacteriota</taxon>
        <taxon>Stenosarchaea group</taxon>
        <taxon>Halobacteria</taxon>
        <taxon>Halobacteriales</taxon>
        <taxon>Haloarculaceae</taxon>
        <taxon>Halorientalis</taxon>
    </lineage>
</organism>
<dbReference type="Pfam" id="PF09339">
    <property type="entry name" value="HTH_IclR"/>
    <property type="match status" value="1"/>
</dbReference>
<accession>A0A1H8U4L9</accession>
<dbReference type="Gene3D" id="1.10.10.10">
    <property type="entry name" value="Winged helix-like DNA-binding domain superfamily/Winged helix DNA-binding domain"/>
    <property type="match status" value="1"/>
</dbReference>
<feature type="domain" description="HTH iclR-type" evidence="4">
    <location>
        <begin position="2"/>
        <end position="61"/>
    </location>
</feature>
<evidence type="ECO:0000259" key="5">
    <source>
        <dbReference type="PROSITE" id="PS51078"/>
    </source>
</evidence>
<keyword evidence="3" id="KW-0804">Transcription</keyword>
<dbReference type="GO" id="GO:0003677">
    <property type="term" value="F:DNA binding"/>
    <property type="evidence" value="ECO:0007669"/>
    <property type="project" value="UniProtKB-KW"/>
</dbReference>
<evidence type="ECO:0000313" key="7">
    <source>
        <dbReference type="Proteomes" id="UP000198775"/>
    </source>
</evidence>
<dbReference type="GO" id="GO:0003700">
    <property type="term" value="F:DNA-binding transcription factor activity"/>
    <property type="evidence" value="ECO:0007669"/>
    <property type="project" value="TreeGrafter"/>
</dbReference>
<evidence type="ECO:0000256" key="2">
    <source>
        <dbReference type="ARBA" id="ARBA00023125"/>
    </source>
</evidence>
<dbReference type="InterPro" id="IPR036388">
    <property type="entry name" value="WH-like_DNA-bd_sf"/>
</dbReference>
<dbReference type="InterPro" id="IPR050707">
    <property type="entry name" value="HTH_MetabolicPath_Reg"/>
</dbReference>
<gene>
    <name evidence="6" type="ORF">SAMN05216388_102551</name>
</gene>
<dbReference type="AlphaFoldDB" id="A0A1H8U4L9"/>
<reference evidence="7" key="1">
    <citation type="submission" date="2016-10" db="EMBL/GenBank/DDBJ databases">
        <authorList>
            <person name="Varghese N."/>
            <person name="Submissions S."/>
        </authorList>
    </citation>
    <scope>NUCLEOTIDE SEQUENCE [LARGE SCALE GENOMIC DNA]</scope>
    <source>
        <strain evidence="7">IBRC-M 10043</strain>
    </source>
</reference>
<dbReference type="InterPro" id="IPR014757">
    <property type="entry name" value="Tscrpt_reg_IclR_C"/>
</dbReference>
<evidence type="ECO:0000313" key="6">
    <source>
        <dbReference type="EMBL" id="SEO98017.1"/>
    </source>
</evidence>
<proteinExistence type="predicted"/>
<keyword evidence="7" id="KW-1185">Reference proteome</keyword>
<dbReference type="SMART" id="SM00346">
    <property type="entry name" value="HTH_ICLR"/>
    <property type="match status" value="1"/>
</dbReference>
<dbReference type="Gene3D" id="3.30.450.40">
    <property type="match status" value="1"/>
</dbReference>
<dbReference type="SUPFAM" id="SSF55781">
    <property type="entry name" value="GAF domain-like"/>
    <property type="match status" value="1"/>
</dbReference>
<evidence type="ECO:0000256" key="1">
    <source>
        <dbReference type="ARBA" id="ARBA00023015"/>
    </source>
</evidence>
<protein>
    <submittedName>
        <fullName evidence="6">Transcriptional regulator, IclR family</fullName>
    </submittedName>
</protein>
<evidence type="ECO:0000259" key="4">
    <source>
        <dbReference type="PROSITE" id="PS51077"/>
    </source>
</evidence>
<dbReference type="PANTHER" id="PTHR30136">
    <property type="entry name" value="HELIX-TURN-HELIX TRANSCRIPTIONAL REGULATOR, ICLR FAMILY"/>
    <property type="match status" value="1"/>
</dbReference>
<dbReference type="PROSITE" id="PS51078">
    <property type="entry name" value="ICLR_ED"/>
    <property type="match status" value="1"/>
</dbReference>
<dbReference type="Pfam" id="PF01614">
    <property type="entry name" value="IclR_C"/>
    <property type="match status" value="1"/>
</dbReference>
<dbReference type="InterPro" id="IPR029016">
    <property type="entry name" value="GAF-like_dom_sf"/>
</dbReference>
<dbReference type="PROSITE" id="PS51077">
    <property type="entry name" value="HTH_ICLR"/>
    <property type="match status" value="1"/>
</dbReference>
<dbReference type="GO" id="GO:0045892">
    <property type="term" value="P:negative regulation of DNA-templated transcription"/>
    <property type="evidence" value="ECO:0007669"/>
    <property type="project" value="TreeGrafter"/>
</dbReference>
<evidence type="ECO:0000256" key="3">
    <source>
        <dbReference type="ARBA" id="ARBA00023163"/>
    </source>
</evidence>
<sequence>MTKTIETAFNIVETILELEKAGVAELADELNKPTSTVHDYLQGLEEIGCVVNDNGTYRVGSRFLSIGTRMRSQLEIYEMAKPELQNLAAKTGEHASLMIEENNYGVVLYTATGERAVQVDIHDGDISRLHTTAPGKAILANFSSERAEAIIDHYELTPRTPHTITEKSEIFEELDDIREQGYAIDREELFEGMQGVGRPIVVGDNVIGAISVYGPTGRMDESKITEKVSDMVLETVNVIEVSLKY</sequence>